<dbReference type="GO" id="GO:0016783">
    <property type="term" value="F:sulfurtransferase activity"/>
    <property type="evidence" value="ECO:0007669"/>
    <property type="project" value="InterPro"/>
</dbReference>
<dbReference type="Pfam" id="PF02634">
    <property type="entry name" value="FdhD-NarQ"/>
    <property type="match status" value="1"/>
</dbReference>
<dbReference type="AlphaFoldDB" id="A0A1B1TD13"/>
<dbReference type="InterPro" id="IPR003786">
    <property type="entry name" value="FdhD"/>
</dbReference>
<gene>
    <name evidence="3" type="primary">fdhD</name>
</gene>
<dbReference type="PANTHER" id="PTHR30592:SF1">
    <property type="entry name" value="SULFUR CARRIER PROTEIN FDHD"/>
    <property type="match status" value="1"/>
</dbReference>
<name>A0A1B1TD13_9ARCH</name>
<reference evidence="4" key="1">
    <citation type="submission" date="2014-11" db="EMBL/GenBank/DDBJ databases">
        <authorList>
            <person name="Zhu J."/>
            <person name="Qi W."/>
            <person name="Song R."/>
        </authorList>
    </citation>
    <scope>NUCLEOTIDE SEQUENCE</scope>
</reference>
<protein>
    <recommendedName>
        <fullName evidence="3">Sulfur carrier protein FdhD</fullName>
    </recommendedName>
</protein>
<dbReference type="InterPro" id="IPR016193">
    <property type="entry name" value="Cytidine_deaminase-like"/>
</dbReference>
<dbReference type="GO" id="GO:0097163">
    <property type="term" value="F:sulfur carrier activity"/>
    <property type="evidence" value="ECO:0007669"/>
    <property type="project" value="UniProtKB-UniRule"/>
</dbReference>
<dbReference type="PIRSF" id="PIRSF015626">
    <property type="entry name" value="FdhD"/>
    <property type="match status" value="1"/>
</dbReference>
<reference evidence="4" key="2">
    <citation type="journal article" date="2015" name="ISME J.">
        <title>A new class of marine Euryarchaeota group II from the Mediterranean deep chlorophyll maximum.</title>
        <authorList>
            <person name="Martin-Cuadrado A.B."/>
            <person name="Garcia-Heredia I."/>
            <person name="Molto A.G."/>
            <person name="Lopez-Ubeda R."/>
            <person name="Kimes N."/>
            <person name="Lopez-Garcia P."/>
            <person name="Moreira D."/>
            <person name="Rodriguez-Valera F."/>
        </authorList>
    </citation>
    <scope>NUCLEOTIDE SEQUENCE</scope>
</reference>
<comment type="caution">
    <text evidence="3">Lacks conserved residue(s) required for the propagation of feature annotation.</text>
</comment>
<dbReference type="Gene3D" id="3.40.140.10">
    <property type="entry name" value="Cytidine Deaminase, domain 2"/>
    <property type="match status" value="1"/>
</dbReference>
<dbReference type="NCBIfam" id="TIGR00129">
    <property type="entry name" value="fdhD_narQ"/>
    <property type="match status" value="1"/>
</dbReference>
<dbReference type="PANTHER" id="PTHR30592">
    <property type="entry name" value="FORMATE DEHYDROGENASE"/>
    <property type="match status" value="1"/>
</dbReference>
<sequence length="273" mass="29391">MHPQAMEGLTDVPARWITPEGVEKGTDTICIEEALSISVSNGSDISFSLGVTMRTPGNDIQLVTGLLYSEGVINSYEQISDFNINADKIQVIVSDIDEGLISDFNRRNTSTASCGVCGKESISNLLHIHGPVLSKSFTIDSSIIASSIDQLRSQQKLFHDTGGTHACGLFDIKGNLMFIGEDIGRHNAMDKLVGSVLSKSNEIFIESFIIFSGRLSFELVHKARRAGISILVSIGAPSSLAIDIAVEHGLTIVGFAKNNSMTVYTGRTRIINS</sequence>
<dbReference type="HAMAP" id="MF_00187">
    <property type="entry name" value="FdhD"/>
    <property type="match status" value="1"/>
</dbReference>
<dbReference type="GO" id="GO:0006777">
    <property type="term" value="P:Mo-molybdopterin cofactor biosynthetic process"/>
    <property type="evidence" value="ECO:0007669"/>
    <property type="project" value="UniProtKB-UniRule"/>
</dbReference>
<proteinExistence type="inferred from homology"/>
<evidence type="ECO:0000313" key="4">
    <source>
        <dbReference type="EMBL" id="ANV80161.1"/>
    </source>
</evidence>
<dbReference type="Gene3D" id="3.10.20.10">
    <property type="match status" value="1"/>
</dbReference>
<dbReference type="EMBL" id="KP211876">
    <property type="protein sequence ID" value="ANV80161.1"/>
    <property type="molecule type" value="Genomic_DNA"/>
</dbReference>
<evidence type="ECO:0000256" key="3">
    <source>
        <dbReference type="HAMAP-Rule" id="MF_00187"/>
    </source>
</evidence>
<dbReference type="SUPFAM" id="SSF53927">
    <property type="entry name" value="Cytidine deaminase-like"/>
    <property type="match status" value="1"/>
</dbReference>
<keyword evidence="1 3" id="KW-0963">Cytoplasm</keyword>
<keyword evidence="2 3" id="KW-0501">Molybdenum cofactor biosynthesis</keyword>
<feature type="active site" description="Cysteine persulfide intermediate" evidence="3">
    <location>
        <position position="114"/>
    </location>
</feature>
<dbReference type="GO" id="GO:0005737">
    <property type="term" value="C:cytoplasm"/>
    <property type="evidence" value="ECO:0007669"/>
    <property type="project" value="UniProtKB-SubCell"/>
</dbReference>
<accession>A0A1B1TD13</accession>
<evidence type="ECO:0000256" key="2">
    <source>
        <dbReference type="ARBA" id="ARBA00023150"/>
    </source>
</evidence>
<comment type="function">
    <text evidence="3">Required for formate dehydrogenase (FDH) activity. Acts as a sulfur carrier protein that transfers sulfur from IscS to the molybdenum cofactor prior to its insertion into FDH.</text>
</comment>
<comment type="similarity">
    <text evidence="3">Belongs to the FdhD family.</text>
</comment>
<comment type="subcellular location">
    <subcellularLocation>
        <location evidence="3">Cytoplasm</location>
    </subcellularLocation>
</comment>
<evidence type="ECO:0000256" key="1">
    <source>
        <dbReference type="ARBA" id="ARBA00022490"/>
    </source>
</evidence>
<organism evidence="4">
    <name type="scientific">uncultured Poseidoniia archaeon</name>
    <dbReference type="NCBI Taxonomy" id="1697135"/>
    <lineage>
        <taxon>Archaea</taxon>
        <taxon>Methanobacteriati</taxon>
        <taxon>Thermoplasmatota</taxon>
        <taxon>Candidatus Poseidoniia</taxon>
        <taxon>environmental samples</taxon>
    </lineage>
</organism>